<reference evidence="1" key="1">
    <citation type="submission" date="2020-04" db="EMBL/GenBank/DDBJ databases">
        <authorList>
            <person name="Chiriac C."/>
            <person name="Salcher M."/>
            <person name="Ghai R."/>
            <person name="Kavagutti S V."/>
        </authorList>
    </citation>
    <scope>NUCLEOTIDE SEQUENCE</scope>
</reference>
<evidence type="ECO:0000313" key="1">
    <source>
        <dbReference type="EMBL" id="CAB4147626.1"/>
    </source>
</evidence>
<dbReference type="EMBL" id="LR796480">
    <property type="protein sequence ID" value="CAB4147626.1"/>
    <property type="molecule type" value="Genomic_DNA"/>
</dbReference>
<sequence length="63" mass="7819">MKTPQEKAKELFRKVYLLDHKIWQDTAKQIALIMVDEMINEFDSLEHYRIDYWYEVKEEINKL</sequence>
<organism evidence="1">
    <name type="scientific">uncultured Caudovirales phage</name>
    <dbReference type="NCBI Taxonomy" id="2100421"/>
    <lineage>
        <taxon>Viruses</taxon>
        <taxon>Duplodnaviria</taxon>
        <taxon>Heunggongvirae</taxon>
        <taxon>Uroviricota</taxon>
        <taxon>Caudoviricetes</taxon>
        <taxon>Peduoviridae</taxon>
        <taxon>Maltschvirus</taxon>
        <taxon>Maltschvirus maltsch</taxon>
    </lineage>
</organism>
<gene>
    <name evidence="1" type="ORF">UFOVP516_38</name>
</gene>
<proteinExistence type="predicted"/>
<protein>
    <submittedName>
        <fullName evidence="1">Uncharacterized protein</fullName>
    </submittedName>
</protein>
<accession>A0A6J5MRC7</accession>
<name>A0A6J5MRC7_9CAUD</name>